<dbReference type="RefSeq" id="WP_115694437.1">
    <property type="nucleotide sequence ID" value="NZ_CP031417.1"/>
</dbReference>
<dbReference type="PANTHER" id="PTHR43664">
    <property type="entry name" value="MONOAMINE OXIDASE-RELATED"/>
    <property type="match status" value="1"/>
</dbReference>
<dbReference type="InterPro" id="IPR029069">
    <property type="entry name" value="HotDog_dom_sf"/>
</dbReference>
<dbReference type="CDD" id="cd03454">
    <property type="entry name" value="YdeM"/>
    <property type="match status" value="1"/>
</dbReference>
<evidence type="ECO:0000313" key="3">
    <source>
        <dbReference type="Proteomes" id="UP000254889"/>
    </source>
</evidence>
<dbReference type="AlphaFoldDB" id="A0A346A4G1"/>
<name>A0A346A4G1_9HYPH</name>
<evidence type="ECO:0000259" key="1">
    <source>
        <dbReference type="Pfam" id="PF01575"/>
    </source>
</evidence>
<feature type="domain" description="MaoC-like" evidence="1">
    <location>
        <begin position="11"/>
        <end position="121"/>
    </location>
</feature>
<evidence type="ECO:0000313" key="2">
    <source>
        <dbReference type="EMBL" id="AXK84058.1"/>
    </source>
</evidence>
<reference evidence="2 3" key="1">
    <citation type="submission" date="2018-07" db="EMBL/GenBank/DDBJ databases">
        <authorList>
            <person name="Quirk P.G."/>
            <person name="Krulwich T.A."/>
        </authorList>
    </citation>
    <scope>NUCLEOTIDE SEQUENCE [LARGE SCALE GENOMIC DNA]</scope>
    <source>
        <strain evidence="2 3">CC-BB4</strain>
    </source>
</reference>
<accession>A0A346A4G1</accession>
<dbReference type="EMBL" id="CP031417">
    <property type="protein sequence ID" value="AXK84058.1"/>
    <property type="molecule type" value="Genomic_DNA"/>
</dbReference>
<gene>
    <name evidence="2" type="ORF">DW352_15810</name>
</gene>
<dbReference type="InterPro" id="IPR052342">
    <property type="entry name" value="MCH/BMMD"/>
</dbReference>
<dbReference type="Pfam" id="PF01575">
    <property type="entry name" value="MaoC_dehydratas"/>
    <property type="match status" value="1"/>
</dbReference>
<proteinExistence type="predicted"/>
<dbReference type="Gene3D" id="3.10.129.10">
    <property type="entry name" value="Hotdog Thioesterase"/>
    <property type="match status" value="1"/>
</dbReference>
<dbReference type="Proteomes" id="UP000254889">
    <property type="component" value="Chromosome"/>
</dbReference>
<keyword evidence="3" id="KW-1185">Reference proteome</keyword>
<dbReference type="SUPFAM" id="SSF54637">
    <property type="entry name" value="Thioesterase/thiol ester dehydrase-isomerase"/>
    <property type="match status" value="1"/>
</dbReference>
<dbReference type="KEGG" id="ptaw:DW352_15810"/>
<dbReference type="OrthoDB" id="9797938at2"/>
<sequence>MTILYLDDLAPGQTFEGKSETPALTPEAIKTYARQYDPQPFHLDEAAAAKSLFGGLAASGWHTASLTMSLIAADVPLAGGIIGAGVEEMRWPRPVRPGDRLRIVSEVLEVRASKSKPEQGLTKLRTTTLNHKNEPVQIMTANLVVPRRPASV</sequence>
<organism evidence="2 3">
    <name type="scientific">Pseudolabrys taiwanensis</name>
    <dbReference type="NCBI Taxonomy" id="331696"/>
    <lineage>
        <taxon>Bacteria</taxon>
        <taxon>Pseudomonadati</taxon>
        <taxon>Pseudomonadota</taxon>
        <taxon>Alphaproteobacteria</taxon>
        <taxon>Hyphomicrobiales</taxon>
        <taxon>Xanthobacteraceae</taxon>
        <taxon>Pseudolabrys</taxon>
    </lineage>
</organism>
<dbReference type="InterPro" id="IPR002539">
    <property type="entry name" value="MaoC-like_dom"/>
</dbReference>
<dbReference type="PANTHER" id="PTHR43664:SF1">
    <property type="entry name" value="BETA-METHYLMALYL-COA DEHYDRATASE"/>
    <property type="match status" value="1"/>
</dbReference>
<protein>
    <submittedName>
        <fullName evidence="2">Dehydratase</fullName>
    </submittedName>
</protein>